<name>A0A327RP80_9FLAO</name>
<comment type="caution">
    <text evidence="1">The sequence shown here is derived from an EMBL/GenBank/DDBJ whole genome shotgun (WGS) entry which is preliminary data.</text>
</comment>
<accession>A0A327RP80</accession>
<reference evidence="1 2" key="1">
    <citation type="submission" date="2018-06" db="EMBL/GenBank/DDBJ databases">
        <title>Genomic Encyclopedia of Archaeal and Bacterial Type Strains, Phase II (KMG-II): from individual species to whole genera.</title>
        <authorList>
            <person name="Goeker M."/>
        </authorList>
    </citation>
    <scope>NUCLEOTIDE SEQUENCE [LARGE SCALE GENOMIC DNA]</scope>
    <source>
        <strain evidence="1 2">DSM 12408</strain>
    </source>
</reference>
<evidence type="ECO:0000313" key="1">
    <source>
        <dbReference type="EMBL" id="RAJ17732.1"/>
    </source>
</evidence>
<dbReference type="EMBL" id="QLLQ01000030">
    <property type="protein sequence ID" value="RAJ17732.1"/>
    <property type="molecule type" value="Genomic_DNA"/>
</dbReference>
<organism evidence="1 2">
    <name type="scientific">Gelidibacter algens</name>
    <dbReference type="NCBI Taxonomy" id="49280"/>
    <lineage>
        <taxon>Bacteria</taxon>
        <taxon>Pseudomonadati</taxon>
        <taxon>Bacteroidota</taxon>
        <taxon>Flavobacteriia</taxon>
        <taxon>Flavobacteriales</taxon>
        <taxon>Flavobacteriaceae</taxon>
        <taxon>Gelidibacter</taxon>
    </lineage>
</organism>
<dbReference type="SUPFAM" id="SSF50998">
    <property type="entry name" value="Quinoprotein alcohol dehydrogenase-like"/>
    <property type="match status" value="1"/>
</dbReference>
<dbReference type="Proteomes" id="UP000248987">
    <property type="component" value="Unassembled WGS sequence"/>
</dbReference>
<sequence length="328" mass="38352">MRIVNSISNVIAYKIIPELLIVGSNGFHPNNQNYNYFILSESDVCKVKVLKKYVFLQFEEFGKIIVLTEKGKFLKTIKEGFNLYSSIKTNNRLIIRNRITKSYWFIFEDLQFEESTLSFRFNYYINNLFFFKIYNTLEKVSPQPSWLIDFSEFGIHKNFNDEIIPNDLDGDLMGFEDSLYVPLQGGQLLCLDVNTGEKKWIQEYNGRSGFYSLNNDKIYKHDGLSLFEIDAKMGLALRSKMFSESDEAELQKFYALNGFWTYEDVIILYGLDNTVVMLNKNNFSLLGFISLPAPISTDKNNVIWDKNKLYVLDLNNTLHIFEKEKLPH</sequence>
<dbReference type="Gene3D" id="2.130.10.10">
    <property type="entry name" value="YVTN repeat-like/Quinoprotein amine dehydrogenase"/>
    <property type="match status" value="1"/>
</dbReference>
<evidence type="ECO:0000313" key="2">
    <source>
        <dbReference type="Proteomes" id="UP000248987"/>
    </source>
</evidence>
<dbReference type="AlphaFoldDB" id="A0A327RP80"/>
<dbReference type="InterPro" id="IPR015943">
    <property type="entry name" value="WD40/YVTN_repeat-like_dom_sf"/>
</dbReference>
<dbReference type="RefSeq" id="WP_111626061.1">
    <property type="nucleotide sequence ID" value="NZ_QLLQ01000030.1"/>
</dbReference>
<gene>
    <name evidence="1" type="ORF">LX77_03838</name>
</gene>
<proteinExistence type="predicted"/>
<keyword evidence="2" id="KW-1185">Reference proteome</keyword>
<protein>
    <submittedName>
        <fullName evidence="1">PQQ enzyme-like repeat protein</fullName>
    </submittedName>
</protein>
<dbReference type="InterPro" id="IPR011047">
    <property type="entry name" value="Quinoprotein_ADH-like_sf"/>
</dbReference>